<dbReference type="PANTHER" id="PTHR10956:SF0">
    <property type="entry name" value="60S RIBOSOMAL PROTEIN L31"/>
    <property type="match status" value="1"/>
</dbReference>
<evidence type="ECO:0000256" key="4">
    <source>
        <dbReference type="ARBA" id="ARBA00035230"/>
    </source>
</evidence>
<organism evidence="6">
    <name type="scientific">Fervidicoccus fontis</name>
    <dbReference type="NCBI Taxonomy" id="683846"/>
    <lineage>
        <taxon>Archaea</taxon>
        <taxon>Thermoproteota</taxon>
        <taxon>Thermoprotei</taxon>
        <taxon>Fervidicoccales</taxon>
        <taxon>Fervidicoccaceae</taxon>
        <taxon>Fervidicoccus</taxon>
    </lineage>
</organism>
<comment type="similarity">
    <text evidence="1 5">Belongs to the eukaryotic ribosomal protein eL31 family.</text>
</comment>
<accession>A0A7J3ZJ19</accession>
<comment type="caution">
    <text evidence="6">The sequence shown here is derived from an EMBL/GenBank/DDBJ whole genome shotgun (WGS) entry which is preliminary data.</text>
</comment>
<proteinExistence type="inferred from homology"/>
<dbReference type="InterPro" id="IPR000054">
    <property type="entry name" value="Ribosomal_eL31"/>
</dbReference>
<dbReference type="HAMAP" id="MF_00410">
    <property type="entry name" value="Ribosomal_eL31"/>
    <property type="match status" value="1"/>
</dbReference>
<keyword evidence="2 5" id="KW-0689">Ribosomal protein</keyword>
<evidence type="ECO:0000256" key="3">
    <source>
        <dbReference type="ARBA" id="ARBA00023274"/>
    </source>
</evidence>
<dbReference type="SUPFAM" id="SSF54575">
    <property type="entry name" value="Ribosomal protein L31e"/>
    <property type="match status" value="1"/>
</dbReference>
<sequence length="105" mass="12310">MSEETRVLTVNLSRVYWGRRSNRAARAVRYLKEWIKRRLRAEQVLIEEGLNKLIWSRGIEKPPRKVKVKVVIEEKRETTTESGKKQVVPVRVRVGLVETEGTRQA</sequence>
<dbReference type="GO" id="GO:0022625">
    <property type="term" value="C:cytosolic large ribosomal subunit"/>
    <property type="evidence" value="ECO:0007669"/>
    <property type="project" value="TreeGrafter"/>
</dbReference>
<dbReference type="GO" id="GO:0002181">
    <property type="term" value="P:cytoplasmic translation"/>
    <property type="evidence" value="ECO:0007669"/>
    <property type="project" value="TreeGrafter"/>
</dbReference>
<dbReference type="Gene3D" id="3.10.440.10">
    <property type="match status" value="1"/>
</dbReference>
<evidence type="ECO:0000256" key="2">
    <source>
        <dbReference type="ARBA" id="ARBA00022980"/>
    </source>
</evidence>
<evidence type="ECO:0000256" key="1">
    <source>
        <dbReference type="ARBA" id="ARBA00010808"/>
    </source>
</evidence>
<keyword evidence="3 5" id="KW-0687">Ribonucleoprotein</keyword>
<dbReference type="EMBL" id="DRZC01000019">
    <property type="protein sequence ID" value="HHQ80095.1"/>
    <property type="molecule type" value="Genomic_DNA"/>
</dbReference>
<name>A0A7J3ZJ19_9CREN</name>
<reference evidence="6" key="1">
    <citation type="journal article" date="2020" name="mSystems">
        <title>Genome- and Community-Level Interaction Insights into Carbon Utilization and Element Cycling Functions of Hydrothermarchaeota in Hydrothermal Sediment.</title>
        <authorList>
            <person name="Zhou Z."/>
            <person name="Liu Y."/>
            <person name="Xu W."/>
            <person name="Pan J."/>
            <person name="Luo Z.H."/>
            <person name="Li M."/>
        </authorList>
    </citation>
    <scope>NUCLEOTIDE SEQUENCE [LARGE SCALE GENOMIC DNA]</scope>
    <source>
        <strain evidence="6">SpSt-1116</strain>
    </source>
</reference>
<gene>
    <name evidence="5" type="primary">rpl31e</name>
    <name evidence="6" type="ORF">ENM78_01325</name>
</gene>
<dbReference type="AlphaFoldDB" id="A0A7J3ZJ19"/>
<protein>
    <recommendedName>
        <fullName evidence="4 5">Large ribosomal subunit protein eL31</fullName>
    </recommendedName>
</protein>
<dbReference type="Pfam" id="PF01198">
    <property type="entry name" value="Ribosomal_L31e"/>
    <property type="match status" value="1"/>
</dbReference>
<dbReference type="GO" id="GO:0003735">
    <property type="term" value="F:structural constituent of ribosome"/>
    <property type="evidence" value="ECO:0007669"/>
    <property type="project" value="InterPro"/>
</dbReference>
<dbReference type="NCBIfam" id="NF002258">
    <property type="entry name" value="PRK01192.1-1"/>
    <property type="match status" value="1"/>
</dbReference>
<dbReference type="InterPro" id="IPR023621">
    <property type="entry name" value="Ribosomal_eL31_dom_sf"/>
</dbReference>
<dbReference type="SMART" id="SM01380">
    <property type="entry name" value="Ribosomal_L31e"/>
    <property type="match status" value="1"/>
</dbReference>
<evidence type="ECO:0000256" key="5">
    <source>
        <dbReference type="HAMAP-Rule" id="MF_00410"/>
    </source>
</evidence>
<dbReference type="PANTHER" id="PTHR10956">
    <property type="entry name" value="60S RIBOSOMAL PROTEIN L31"/>
    <property type="match status" value="1"/>
</dbReference>
<evidence type="ECO:0000313" key="6">
    <source>
        <dbReference type="EMBL" id="HHQ80095.1"/>
    </source>
</evidence>